<gene>
    <name evidence="2" type="ORF">S01H1_29013</name>
</gene>
<feature type="transmembrane region" description="Helical" evidence="1">
    <location>
        <begin position="177"/>
        <end position="198"/>
    </location>
</feature>
<proteinExistence type="predicted"/>
<keyword evidence="1" id="KW-0812">Transmembrane</keyword>
<keyword evidence="1" id="KW-1133">Transmembrane helix</keyword>
<dbReference type="AlphaFoldDB" id="X0TJ53"/>
<reference evidence="2" key="1">
    <citation type="journal article" date="2014" name="Front. Microbiol.">
        <title>High frequency of phylogenetically diverse reductive dehalogenase-homologous genes in deep subseafloor sedimentary metagenomes.</title>
        <authorList>
            <person name="Kawai M."/>
            <person name="Futagami T."/>
            <person name="Toyoda A."/>
            <person name="Takaki Y."/>
            <person name="Nishi S."/>
            <person name="Hori S."/>
            <person name="Arai W."/>
            <person name="Tsubouchi T."/>
            <person name="Morono Y."/>
            <person name="Uchiyama I."/>
            <person name="Ito T."/>
            <person name="Fujiyama A."/>
            <person name="Inagaki F."/>
            <person name="Takami H."/>
        </authorList>
    </citation>
    <scope>NUCLEOTIDE SEQUENCE</scope>
    <source>
        <strain evidence="2">Expedition CK06-06</strain>
    </source>
</reference>
<protein>
    <submittedName>
        <fullName evidence="2">Uncharacterized protein</fullName>
    </submittedName>
</protein>
<sequence>PKVALDESTDYLASLTQRKAELEELFVKFRLIEAGMAENDARLAELTRLEEYAIRIDDHLTDFIRQEEYVEALLGHLAAEAAGLNVQTEVVKGEVDMLLLEVGGLDAILLRAELTRAEIAAAEVEIAAAEAEALTLKGIVEDINLPTVSRASRMILLRIPGLREVLRLMYQIKMMQTSLLAGPLGVTVAMIVALMYIMQAMDTRQKNLEARMAKLEADTDLRTISLEEAVRGYGELPQRYRSGVPPS</sequence>
<evidence type="ECO:0000313" key="2">
    <source>
        <dbReference type="EMBL" id="GAF87291.1"/>
    </source>
</evidence>
<dbReference type="EMBL" id="BARS01017765">
    <property type="protein sequence ID" value="GAF87291.1"/>
    <property type="molecule type" value="Genomic_DNA"/>
</dbReference>
<name>X0TJ53_9ZZZZ</name>
<comment type="caution">
    <text evidence="2">The sequence shown here is derived from an EMBL/GenBank/DDBJ whole genome shotgun (WGS) entry which is preliminary data.</text>
</comment>
<organism evidence="2">
    <name type="scientific">marine sediment metagenome</name>
    <dbReference type="NCBI Taxonomy" id="412755"/>
    <lineage>
        <taxon>unclassified sequences</taxon>
        <taxon>metagenomes</taxon>
        <taxon>ecological metagenomes</taxon>
    </lineage>
</organism>
<keyword evidence="1" id="KW-0472">Membrane</keyword>
<evidence type="ECO:0000256" key="1">
    <source>
        <dbReference type="SAM" id="Phobius"/>
    </source>
</evidence>
<accession>X0TJ53</accession>
<feature type="non-terminal residue" evidence="2">
    <location>
        <position position="1"/>
    </location>
</feature>